<feature type="domain" description="Solute-binding protein family 5" evidence="1">
    <location>
        <begin position="103"/>
        <end position="520"/>
    </location>
</feature>
<comment type="caution">
    <text evidence="2">The sequence shown here is derived from an EMBL/GenBank/DDBJ whole genome shotgun (WGS) entry which is preliminary data.</text>
</comment>
<dbReference type="InterPro" id="IPR039424">
    <property type="entry name" value="SBP_5"/>
</dbReference>
<dbReference type="Gene3D" id="3.10.105.10">
    <property type="entry name" value="Dipeptide-binding Protein, Domain 3"/>
    <property type="match status" value="1"/>
</dbReference>
<accession>A0ABX2IGT9</accession>
<proteinExistence type="predicted"/>
<keyword evidence="3" id="KW-1185">Reference proteome</keyword>
<dbReference type="CDD" id="cd08500">
    <property type="entry name" value="PBP2_NikA_DppA_OppA_like_4"/>
    <property type="match status" value="1"/>
</dbReference>
<dbReference type="SUPFAM" id="SSF53850">
    <property type="entry name" value="Periplasmic binding protein-like II"/>
    <property type="match status" value="1"/>
</dbReference>
<dbReference type="Gene3D" id="3.40.190.10">
    <property type="entry name" value="Periplasmic binding protein-like II"/>
    <property type="match status" value="1"/>
</dbReference>
<dbReference type="EMBL" id="JABCSC020000002">
    <property type="protein sequence ID" value="NSL55492.1"/>
    <property type="molecule type" value="Genomic_DNA"/>
</dbReference>
<sequence>MKKLNPLHAWQRVAAGLLITTGMGAGVARAGEAPELAAQVAAGKLPALAQRLPEKPEVISQGKPGQYGGTIRSALRGNGDGNAILRMIGVQGLARWKLDFSGVVPNLAESWSTNADVSEYIFKLRRGLRWSDGAPFTSDDILFAVNDLLANKQFLNAMPAQYQINDKPMQVDKIDEQTVRFRFSGTYRQFIEQLATPLGQHPVMFPKHYCSQFHPKYNPKVDELIKAASAKDWSQLLRIKCGEPEAPTRWGNPDKPTLDPWVIKEPYSGGATKVLMQRNPYFWQVDSKGQQLPYVDKVQFQVISEIETIVLAAINGQLDFQVRHIDAIQNRPLLSENAAKGKYAIMNLVPTPTNSGALFLNYTTKNAKLRELIRTRDFRVALSLALNRKEINDIVYLGQGEPWQIGPLRQHRLYNEKLAKQYTDYDPKQANALLDKLGLAKRDGDGFRQYASGGRVSLYHSVMVSSSQAMENSELIRKHFKDVGIELVIRPAERTLHYDRAKTNDYDTVIEGLNGGMDPTLDPRGYVAVHATESRQGLPWVRWYETNGKEGEAPTENMQKRLKLYDQWIGARSDREADELFRQILALCQEEFEIIGTVRNPPTTGIRNAKLMNVPERFPYGWTYASPGATLPQQFYYVK</sequence>
<evidence type="ECO:0000313" key="2">
    <source>
        <dbReference type="EMBL" id="NSL55492.1"/>
    </source>
</evidence>
<name>A0ABX2IGT9_9RHOO</name>
<evidence type="ECO:0000313" key="3">
    <source>
        <dbReference type="Proteomes" id="UP000778523"/>
    </source>
</evidence>
<dbReference type="InterPro" id="IPR000914">
    <property type="entry name" value="SBP_5_dom"/>
</dbReference>
<dbReference type="Pfam" id="PF00496">
    <property type="entry name" value="SBP_bac_5"/>
    <property type="match status" value="1"/>
</dbReference>
<dbReference type="PANTHER" id="PTHR30290:SF62">
    <property type="entry name" value="OLIGOPEPTIDE ABC TRANSPORTER, PERIPLASMIC OLIGOPEPTIDE-BINDING PROTEIN"/>
    <property type="match status" value="1"/>
</dbReference>
<evidence type="ECO:0000259" key="1">
    <source>
        <dbReference type="Pfam" id="PF00496"/>
    </source>
</evidence>
<dbReference type="Proteomes" id="UP000778523">
    <property type="component" value="Unassembled WGS sequence"/>
</dbReference>
<protein>
    <submittedName>
        <fullName evidence="2">ABC transporter substrate-binding protein</fullName>
    </submittedName>
</protein>
<organism evidence="2 3">
    <name type="scientific">Uliginosibacterium aquaticum</name>
    <dbReference type="NCBI Taxonomy" id="2731212"/>
    <lineage>
        <taxon>Bacteria</taxon>
        <taxon>Pseudomonadati</taxon>
        <taxon>Pseudomonadota</taxon>
        <taxon>Betaproteobacteria</taxon>
        <taxon>Rhodocyclales</taxon>
        <taxon>Zoogloeaceae</taxon>
        <taxon>Uliginosibacterium</taxon>
    </lineage>
</organism>
<dbReference type="PANTHER" id="PTHR30290">
    <property type="entry name" value="PERIPLASMIC BINDING COMPONENT OF ABC TRANSPORTER"/>
    <property type="match status" value="1"/>
</dbReference>
<reference evidence="2 3" key="1">
    <citation type="submission" date="2020-06" db="EMBL/GenBank/DDBJ databases">
        <title>Draft genome of Uliginosibacterium sp. IMCC34675.</title>
        <authorList>
            <person name="Song J."/>
        </authorList>
    </citation>
    <scope>NUCLEOTIDE SEQUENCE [LARGE SCALE GENOMIC DNA]</scope>
    <source>
        <strain evidence="2 3">IMCC34675</strain>
    </source>
</reference>
<dbReference type="RefSeq" id="WP_170021885.1">
    <property type="nucleotide sequence ID" value="NZ_JABCSC020000002.1"/>
</dbReference>
<gene>
    <name evidence="2" type="ORF">HJ583_010690</name>
</gene>